<dbReference type="PANTHER" id="PTHR36172:SF1">
    <property type="entry name" value="RESOLVASE-RELATED"/>
    <property type="match status" value="1"/>
</dbReference>
<proteinExistence type="predicted"/>
<sequence length="628" mass="73169">MNIGRRIASHDTISPIFSTNSDCKLTDWIPPVLRIGDYVSSKSWFDVKILDRTVPELVDEGRISYPIIPHDSLIQQNKSIGRKKASFKRMNAKRKRKKLPPLKITNRDKLEPAFITTKKIRIHPTKEQKFILDSWLRACTDMFNITVKFIESRIYCRDYDGYFILDIFGHKILVPNIENILLDFKKVRSFLKTERDGIIQSLKHKIRTHIMDEAIAQAVACFKTSVTTMHKISEKQNKFIEDNPSKPIPVTPTFRIRPLKHSRPRRVLKLEPACFNRLGTFCFPIFNQIKPVEKIKKFSSTVTLLHDKASKKYILLVPIRNKPKENRIKKQDALGIDLGVRTFITAYSKNRTWSICSHSRQWKLQNYIRKIDGIKRALTRIKNKFDLKLLEDRKISLMDRINKSRSNSEKEQLRCKEKEIDEQINVNKEKKHKMIDIINERNVTNKTRRAKKNITHCLDIIREPNKCVLTHALKKYEIKKQNLVKDMHYKAANFLVKDYDRIYIGNLSTRKIVSRNNVTITKNTKKTILALAPYKFKQILKHMGNKNGCIVEEVSEYLTTKTCSNCGNMYEIGSSKIYKCGKCGMEADRDENSAKTHLKLGLKKEILALVNSRPRKRQVDKEGSSKGN</sequence>
<organism evidence="3">
    <name type="scientific">viral metagenome</name>
    <dbReference type="NCBI Taxonomy" id="1070528"/>
    <lineage>
        <taxon>unclassified sequences</taxon>
        <taxon>metagenomes</taxon>
        <taxon>organismal metagenomes</taxon>
    </lineage>
</organism>
<evidence type="ECO:0000256" key="1">
    <source>
        <dbReference type="ARBA" id="ARBA00023125"/>
    </source>
</evidence>
<evidence type="ECO:0000313" key="3">
    <source>
        <dbReference type="EMBL" id="QHS99945.1"/>
    </source>
</evidence>
<keyword evidence="1" id="KW-0238">DNA-binding</keyword>
<name>A0A6C0C5G4_9ZZZZ</name>
<dbReference type="InterPro" id="IPR051491">
    <property type="entry name" value="Recombinase/Transposase-rel"/>
</dbReference>
<dbReference type="PANTHER" id="PTHR36172">
    <property type="match status" value="1"/>
</dbReference>
<dbReference type="InterPro" id="IPR010095">
    <property type="entry name" value="Cas12f1-like_TNB"/>
</dbReference>
<dbReference type="EMBL" id="MN739352">
    <property type="protein sequence ID" value="QHS99945.1"/>
    <property type="molecule type" value="Genomic_DNA"/>
</dbReference>
<protein>
    <recommendedName>
        <fullName evidence="2">Cas12f1-like TNB domain-containing protein</fullName>
    </recommendedName>
</protein>
<accession>A0A6C0C5G4</accession>
<feature type="domain" description="Cas12f1-like TNB" evidence="2">
    <location>
        <begin position="534"/>
        <end position="595"/>
    </location>
</feature>
<dbReference type="Pfam" id="PF07282">
    <property type="entry name" value="Cas12f1-like_TNB"/>
    <property type="match status" value="1"/>
</dbReference>
<reference evidence="3" key="1">
    <citation type="journal article" date="2020" name="Nature">
        <title>Giant virus diversity and host interactions through global metagenomics.</title>
        <authorList>
            <person name="Schulz F."/>
            <person name="Roux S."/>
            <person name="Paez-Espino D."/>
            <person name="Jungbluth S."/>
            <person name="Walsh D.A."/>
            <person name="Denef V.J."/>
            <person name="McMahon K.D."/>
            <person name="Konstantinidis K.T."/>
            <person name="Eloe-Fadrosh E.A."/>
            <person name="Kyrpides N.C."/>
            <person name="Woyke T."/>
        </authorList>
    </citation>
    <scope>NUCLEOTIDE SEQUENCE</scope>
    <source>
        <strain evidence="3">GVMAG-M-3300020192-26</strain>
    </source>
</reference>
<dbReference type="AlphaFoldDB" id="A0A6C0C5G4"/>
<dbReference type="GO" id="GO:0003677">
    <property type="term" value="F:DNA binding"/>
    <property type="evidence" value="ECO:0007669"/>
    <property type="project" value="UniProtKB-KW"/>
</dbReference>
<evidence type="ECO:0000259" key="2">
    <source>
        <dbReference type="Pfam" id="PF07282"/>
    </source>
</evidence>